<evidence type="ECO:0000313" key="3">
    <source>
        <dbReference type="Proteomes" id="UP000427071"/>
    </source>
</evidence>
<dbReference type="AlphaFoldDB" id="A0A6B8VZ95"/>
<evidence type="ECO:0008006" key="4">
    <source>
        <dbReference type="Google" id="ProtNLM"/>
    </source>
</evidence>
<reference evidence="3" key="1">
    <citation type="submission" date="2019-11" db="EMBL/GenBank/DDBJ databases">
        <title>Complete genome sequence of Corynebacterium kalinowskii 1959, a novel Corynebacterium species isolated from soil of a small paddock in Vilsendorf, Germany.</title>
        <authorList>
            <person name="Schaffert L."/>
            <person name="Ruwe M."/>
            <person name="Milse J."/>
            <person name="Hanuschka K."/>
            <person name="Ortseifen V."/>
            <person name="Droste J."/>
            <person name="Brandt D."/>
            <person name="Schlueter L."/>
            <person name="Kutter Y."/>
            <person name="Vinke S."/>
            <person name="Viehoefer P."/>
            <person name="Jacob L."/>
            <person name="Luebke N.-C."/>
            <person name="Schulte-Berndt E."/>
            <person name="Hain C."/>
            <person name="Linder M."/>
            <person name="Schmidt P."/>
            <person name="Wollenschlaeger L."/>
            <person name="Luttermann T."/>
            <person name="Thieme E."/>
            <person name="Hassa J."/>
            <person name="Haak M."/>
            <person name="Wittchen M."/>
            <person name="Mentz A."/>
            <person name="Persicke M."/>
            <person name="Busche T."/>
            <person name="Ruckert C."/>
        </authorList>
    </citation>
    <scope>NUCLEOTIDE SEQUENCE [LARGE SCALE GENOMIC DNA]</scope>
    <source>
        <strain evidence="3">1959</strain>
    </source>
</reference>
<feature type="compositionally biased region" description="Low complexity" evidence="1">
    <location>
        <begin position="41"/>
        <end position="63"/>
    </location>
</feature>
<organism evidence="2 3">
    <name type="scientific">Corynebacterium kalinowskii</name>
    <dbReference type="NCBI Taxonomy" id="2675216"/>
    <lineage>
        <taxon>Bacteria</taxon>
        <taxon>Bacillati</taxon>
        <taxon>Actinomycetota</taxon>
        <taxon>Actinomycetes</taxon>
        <taxon>Mycobacteriales</taxon>
        <taxon>Corynebacteriaceae</taxon>
        <taxon>Corynebacterium</taxon>
    </lineage>
</organism>
<accession>A0A6B8VZ95</accession>
<sequence>MTAEVPTRLKTGFAAALVSVAVFGLSACSKDAPAPEPSAPPVASQTSDPETSTSATTSAPVSSERPEKTAATSVRKEASSVRKVAELYGTLAPEEFFQMFEDCAPNGIPDSSACTGPEVGQFQFFKGDAKAASTTQLLTELRSSRVVEDSGDRIVGWSTLGTTAVITVVDNKKGLTMQQMVSSDKQDPLERIYDLGLAQRPATATASPSSEPEAV</sequence>
<dbReference type="Proteomes" id="UP000427071">
    <property type="component" value="Chromosome"/>
</dbReference>
<gene>
    <name evidence="2" type="ORF">CKALI_08975</name>
</gene>
<name>A0A6B8VZ95_9CORY</name>
<dbReference type="EMBL" id="CP046452">
    <property type="protein sequence ID" value="QGU02650.1"/>
    <property type="molecule type" value="Genomic_DNA"/>
</dbReference>
<dbReference type="RefSeq" id="WP_156193013.1">
    <property type="nucleotide sequence ID" value="NZ_CP046452.1"/>
</dbReference>
<evidence type="ECO:0000313" key="2">
    <source>
        <dbReference type="EMBL" id="QGU02650.1"/>
    </source>
</evidence>
<dbReference type="KEGG" id="ckw:CKALI_08975"/>
<evidence type="ECO:0000256" key="1">
    <source>
        <dbReference type="SAM" id="MobiDB-lite"/>
    </source>
</evidence>
<proteinExistence type="predicted"/>
<feature type="region of interest" description="Disordered" evidence="1">
    <location>
        <begin position="30"/>
        <end position="76"/>
    </location>
</feature>
<feature type="compositionally biased region" description="Basic and acidic residues" evidence="1">
    <location>
        <begin position="64"/>
        <end position="76"/>
    </location>
</feature>
<protein>
    <recommendedName>
        <fullName evidence="4">Beta-N-acetylglucosaminidase</fullName>
    </recommendedName>
</protein>
<keyword evidence="3" id="KW-1185">Reference proteome</keyword>